<feature type="domain" description="Extradiol ring-cleavage dioxygenase LigAB LigA subunit" evidence="1">
    <location>
        <begin position="24"/>
        <end position="110"/>
    </location>
</feature>
<proteinExistence type="predicted"/>
<sequence length="117" mass="12978">MTTKPAVPGTYVFDIADNRQGYAINKLCSTLTTPANRVRFLADEAGYCDRFDMTPAQRTALLKRDWRSLLDLGGSIFYVYKLATVDKLSMQYLGGVFTGMTTEDFIAAMRAGGRRCG</sequence>
<name>A0A7G1NYJ2_9ACTN</name>
<dbReference type="SUPFAM" id="SSF48076">
    <property type="entry name" value="LigA subunit of an aromatic-ring-opening dioxygenase LigAB"/>
    <property type="match status" value="1"/>
</dbReference>
<evidence type="ECO:0000313" key="2">
    <source>
        <dbReference type="EMBL" id="BCL26790.1"/>
    </source>
</evidence>
<evidence type="ECO:0000259" key="1">
    <source>
        <dbReference type="Pfam" id="PF07746"/>
    </source>
</evidence>
<keyword evidence="3" id="KW-1185">Reference proteome</keyword>
<gene>
    <name evidence="2" type="primary">ligA</name>
    <name evidence="2" type="ORF">GCM10017557_16490</name>
</gene>
<dbReference type="RefSeq" id="WP_055515792.1">
    <property type="nucleotide sequence ID" value="NZ_AP023440.1"/>
</dbReference>
<evidence type="ECO:0000313" key="3">
    <source>
        <dbReference type="Proteomes" id="UP000516444"/>
    </source>
</evidence>
<dbReference type="Pfam" id="PF07746">
    <property type="entry name" value="LigA"/>
    <property type="match status" value="1"/>
</dbReference>
<reference evidence="2 3" key="1">
    <citation type="journal article" date="2014" name="Int. J. Syst. Evol. Microbiol.">
        <title>Complete genome sequence of Corynebacterium casei LMG S-19264T (=DSM 44701T), isolated from a smear-ripened cheese.</title>
        <authorList>
            <consortium name="US DOE Joint Genome Institute (JGI-PGF)"/>
            <person name="Walter F."/>
            <person name="Albersmeier A."/>
            <person name="Kalinowski J."/>
            <person name="Ruckert C."/>
        </authorList>
    </citation>
    <scope>NUCLEOTIDE SEQUENCE [LARGE SCALE GENOMIC DNA]</scope>
    <source>
        <strain evidence="2 3">JCM 4677</strain>
    </source>
</reference>
<organism evidence="2 3">
    <name type="scientific">Streptomyces aurantiacus</name>
    <dbReference type="NCBI Taxonomy" id="47760"/>
    <lineage>
        <taxon>Bacteria</taxon>
        <taxon>Bacillati</taxon>
        <taxon>Actinomycetota</taxon>
        <taxon>Actinomycetes</taxon>
        <taxon>Kitasatosporales</taxon>
        <taxon>Streptomycetaceae</taxon>
        <taxon>Streptomyces</taxon>
        <taxon>Streptomyces aurantiacus group</taxon>
    </lineage>
</organism>
<dbReference type="AlphaFoldDB" id="A0A7G1NYJ2"/>
<dbReference type="InterPro" id="IPR011986">
    <property type="entry name" value="Xdiol_dOase_LigA"/>
</dbReference>
<dbReference type="Gene3D" id="1.10.700.10">
    <property type="entry name" value="Dioxygenase LigAB, LigA subunit"/>
    <property type="match status" value="1"/>
</dbReference>
<protein>
    <submittedName>
        <fullName evidence="2">Protocatechuate 4,5-dioxygenase subunit alpha</fullName>
    </submittedName>
</protein>
<dbReference type="Proteomes" id="UP000516444">
    <property type="component" value="Chromosome"/>
</dbReference>
<dbReference type="KEGG" id="sgm:GCM10017557_16490"/>
<dbReference type="EMBL" id="AP023440">
    <property type="protein sequence ID" value="BCL26790.1"/>
    <property type="molecule type" value="Genomic_DNA"/>
</dbReference>
<accession>A0A7G1NYJ2</accession>
<dbReference type="InterPro" id="IPR036622">
    <property type="entry name" value="LigA_sf"/>
</dbReference>
<dbReference type="OrthoDB" id="8685817at2"/>